<organism evidence="7 8">
    <name type="scientific">Aquarana catesbeiana</name>
    <name type="common">American bullfrog</name>
    <name type="synonym">Rana catesbeiana</name>
    <dbReference type="NCBI Taxonomy" id="8400"/>
    <lineage>
        <taxon>Eukaryota</taxon>
        <taxon>Metazoa</taxon>
        <taxon>Chordata</taxon>
        <taxon>Craniata</taxon>
        <taxon>Vertebrata</taxon>
        <taxon>Euteleostomi</taxon>
        <taxon>Amphibia</taxon>
        <taxon>Batrachia</taxon>
        <taxon>Anura</taxon>
        <taxon>Neobatrachia</taxon>
        <taxon>Ranoidea</taxon>
        <taxon>Ranidae</taxon>
        <taxon>Aquarana</taxon>
    </lineage>
</organism>
<comment type="subcellular location">
    <subcellularLocation>
        <location evidence="3">Cytoplasm</location>
    </subcellularLocation>
    <subcellularLocation>
        <location evidence="2">Nucleus</location>
    </subcellularLocation>
</comment>
<keyword evidence="5" id="KW-0963">Cytoplasm</keyword>
<keyword evidence="8" id="KW-1185">Reference proteome</keyword>
<name>A0A2G9S6A7_AQUCT</name>
<sequence>MLYLPDYDVFYIVINHPASFQDEELARQLVELGYRGSGEVLKREEFEARKAVAEASRLSQRTQQNLLSLSGTKTHMGKNYLAILILLIG</sequence>
<evidence type="ECO:0000313" key="8">
    <source>
        <dbReference type="Proteomes" id="UP000228934"/>
    </source>
</evidence>
<dbReference type="EMBL" id="KV929120">
    <property type="protein sequence ID" value="PIO34981.1"/>
    <property type="molecule type" value="Genomic_DNA"/>
</dbReference>
<dbReference type="PANTHER" id="PTHR33588:SF1">
    <property type="entry name" value="CILIA- AND FLAGELLA-ASSOCIATED PROTEIN 299"/>
    <property type="match status" value="1"/>
</dbReference>
<evidence type="ECO:0000256" key="5">
    <source>
        <dbReference type="ARBA" id="ARBA00022490"/>
    </source>
</evidence>
<comment type="function">
    <text evidence="1">May be involved in spermatogenesis.</text>
</comment>
<dbReference type="PANTHER" id="PTHR33588">
    <property type="entry name" value="CILIA- AND FLAGELLA-ASSOCIATED PROTEIN 299"/>
    <property type="match status" value="1"/>
</dbReference>
<dbReference type="OrthoDB" id="2136125at2759"/>
<dbReference type="Proteomes" id="UP000228934">
    <property type="component" value="Unassembled WGS sequence"/>
</dbReference>
<evidence type="ECO:0000256" key="6">
    <source>
        <dbReference type="ARBA" id="ARBA00023242"/>
    </source>
</evidence>
<accession>A0A2G9S6A7</accession>
<evidence type="ECO:0000313" key="7">
    <source>
        <dbReference type="EMBL" id="PIO34981.1"/>
    </source>
</evidence>
<evidence type="ECO:0000256" key="1">
    <source>
        <dbReference type="ARBA" id="ARBA00003056"/>
    </source>
</evidence>
<proteinExistence type="predicted"/>
<dbReference type="GO" id="GO:0005737">
    <property type="term" value="C:cytoplasm"/>
    <property type="evidence" value="ECO:0007669"/>
    <property type="project" value="UniProtKB-SubCell"/>
</dbReference>
<evidence type="ECO:0000256" key="2">
    <source>
        <dbReference type="ARBA" id="ARBA00004123"/>
    </source>
</evidence>
<evidence type="ECO:0000256" key="3">
    <source>
        <dbReference type="ARBA" id="ARBA00004496"/>
    </source>
</evidence>
<protein>
    <recommendedName>
        <fullName evidence="4">Cilia- and flagella-associated protein 299</fullName>
    </recommendedName>
</protein>
<evidence type="ECO:0000256" key="4">
    <source>
        <dbReference type="ARBA" id="ARBA00021436"/>
    </source>
</evidence>
<gene>
    <name evidence="7" type="ORF">AB205_0103300</name>
</gene>
<dbReference type="InterPro" id="IPR027887">
    <property type="entry name" value="DUF4464"/>
</dbReference>
<dbReference type="Pfam" id="PF14713">
    <property type="entry name" value="DUF4464"/>
    <property type="match status" value="1"/>
</dbReference>
<dbReference type="GO" id="GO:0005634">
    <property type="term" value="C:nucleus"/>
    <property type="evidence" value="ECO:0007669"/>
    <property type="project" value="UniProtKB-SubCell"/>
</dbReference>
<reference evidence="8" key="1">
    <citation type="journal article" date="2017" name="Nat. Commun.">
        <title>The North American bullfrog draft genome provides insight into hormonal regulation of long noncoding RNA.</title>
        <authorList>
            <person name="Hammond S.A."/>
            <person name="Warren R.L."/>
            <person name="Vandervalk B.P."/>
            <person name="Kucuk E."/>
            <person name="Khan H."/>
            <person name="Gibb E.A."/>
            <person name="Pandoh P."/>
            <person name="Kirk H."/>
            <person name="Zhao Y."/>
            <person name="Jones M."/>
            <person name="Mungall A.J."/>
            <person name="Coope R."/>
            <person name="Pleasance S."/>
            <person name="Moore R.A."/>
            <person name="Holt R.A."/>
            <person name="Round J.M."/>
            <person name="Ohora S."/>
            <person name="Walle B.V."/>
            <person name="Veldhoen N."/>
            <person name="Helbing C.C."/>
            <person name="Birol I."/>
        </authorList>
    </citation>
    <scope>NUCLEOTIDE SEQUENCE [LARGE SCALE GENOMIC DNA]</scope>
</reference>
<keyword evidence="6" id="KW-0539">Nucleus</keyword>
<dbReference type="AlphaFoldDB" id="A0A2G9S6A7"/>